<feature type="region of interest" description="Disordered" evidence="1">
    <location>
        <begin position="89"/>
        <end position="182"/>
    </location>
</feature>
<protein>
    <submittedName>
        <fullName evidence="2">Uncharacterized protein</fullName>
    </submittedName>
</protein>
<feature type="compositionally biased region" description="Pro residues" evidence="1">
    <location>
        <begin position="149"/>
        <end position="158"/>
    </location>
</feature>
<accession>A0ABT1J969</accession>
<proteinExistence type="predicted"/>
<evidence type="ECO:0000313" key="2">
    <source>
        <dbReference type="EMBL" id="MCP2313923.1"/>
    </source>
</evidence>
<reference evidence="2 3" key="1">
    <citation type="submission" date="2022-06" db="EMBL/GenBank/DDBJ databases">
        <title>Sequencing the genomes of 1000 actinobacteria strains.</title>
        <authorList>
            <person name="Klenk H.-P."/>
        </authorList>
    </citation>
    <scope>NUCLEOTIDE SEQUENCE [LARGE SCALE GENOMIC DNA]</scope>
    <source>
        <strain evidence="2 3">DSM 41656</strain>
    </source>
</reference>
<evidence type="ECO:0000256" key="1">
    <source>
        <dbReference type="SAM" id="MobiDB-lite"/>
    </source>
</evidence>
<gene>
    <name evidence="2" type="ORF">FHR36_007122</name>
</gene>
<comment type="caution">
    <text evidence="2">The sequence shown here is derived from an EMBL/GenBank/DDBJ whole genome shotgun (WGS) entry which is preliminary data.</text>
</comment>
<evidence type="ECO:0000313" key="3">
    <source>
        <dbReference type="Proteomes" id="UP001206483"/>
    </source>
</evidence>
<name>A0ABT1J969_9ACTN</name>
<feature type="region of interest" description="Disordered" evidence="1">
    <location>
        <begin position="31"/>
        <end position="62"/>
    </location>
</feature>
<dbReference type="EMBL" id="JAMZDX010000008">
    <property type="protein sequence ID" value="MCP2313923.1"/>
    <property type="molecule type" value="Genomic_DNA"/>
</dbReference>
<keyword evidence="3" id="KW-1185">Reference proteome</keyword>
<feature type="compositionally biased region" description="Basic and acidic residues" evidence="1">
    <location>
        <begin position="46"/>
        <end position="62"/>
    </location>
</feature>
<organism evidence="2 3">
    <name type="scientific">Kitasatospora paracochleata</name>
    <dbReference type="NCBI Taxonomy" id="58354"/>
    <lineage>
        <taxon>Bacteria</taxon>
        <taxon>Bacillati</taxon>
        <taxon>Actinomycetota</taxon>
        <taxon>Actinomycetes</taxon>
        <taxon>Kitasatosporales</taxon>
        <taxon>Streptomycetaceae</taxon>
        <taxon>Kitasatospora</taxon>
    </lineage>
</organism>
<sequence length="182" mass="19583">MTRRPGRGPTTGGARPTPGHRAAVAAVLTAKGWRPAPAPENCGPERGGDFALREEPATEERPYDSVVLWCLTDNFVSTLAAMTGVLEESGYTAEDAPDVDSVRVRPATTGETSEREALAREPRRHAPSNRDPTEETWPCARQLSSAPPRSSPQPPPHTCPHGQEGPGTRHRAPSWTAWPQPG</sequence>
<dbReference type="Proteomes" id="UP001206483">
    <property type="component" value="Unassembled WGS sequence"/>
</dbReference>
<feature type="region of interest" description="Disordered" evidence="1">
    <location>
        <begin position="1"/>
        <end position="20"/>
    </location>
</feature>
<feature type="compositionally biased region" description="Basic and acidic residues" evidence="1">
    <location>
        <begin position="112"/>
        <end position="121"/>
    </location>
</feature>